<dbReference type="RefSeq" id="WP_138592028.1">
    <property type="nucleotide sequence ID" value="NZ_PNBX01000047.1"/>
</dbReference>
<dbReference type="InterPro" id="IPR003779">
    <property type="entry name" value="CMD-like"/>
</dbReference>
<dbReference type="InterPro" id="IPR029032">
    <property type="entry name" value="AhpD-like"/>
</dbReference>
<dbReference type="EMBL" id="PNBX01000047">
    <property type="protein sequence ID" value="TMO67966.1"/>
    <property type="molecule type" value="Genomic_DNA"/>
</dbReference>
<name>A0A5S3V846_9GAMM</name>
<evidence type="ECO:0000313" key="3">
    <source>
        <dbReference type="Proteomes" id="UP000307217"/>
    </source>
</evidence>
<reference evidence="2 3" key="1">
    <citation type="submission" date="2018-01" db="EMBL/GenBank/DDBJ databases">
        <authorList>
            <person name="Paulsen S."/>
            <person name="Gram L.K."/>
        </authorList>
    </citation>
    <scope>NUCLEOTIDE SEQUENCE [LARGE SCALE GENOMIC DNA]</scope>
    <source>
        <strain evidence="2 3">S3790</strain>
    </source>
</reference>
<dbReference type="Proteomes" id="UP000307217">
    <property type="component" value="Unassembled WGS sequence"/>
</dbReference>
<feature type="domain" description="Carboxymuconolactone decarboxylase-like" evidence="1">
    <location>
        <begin position="31"/>
        <end position="97"/>
    </location>
</feature>
<dbReference type="NCBIfam" id="TIGR00778">
    <property type="entry name" value="ahpD_dom"/>
    <property type="match status" value="1"/>
</dbReference>
<dbReference type="Pfam" id="PF02627">
    <property type="entry name" value="CMD"/>
    <property type="match status" value="1"/>
</dbReference>
<keyword evidence="2" id="KW-0560">Oxidoreductase</keyword>
<evidence type="ECO:0000259" key="1">
    <source>
        <dbReference type="Pfam" id="PF02627"/>
    </source>
</evidence>
<evidence type="ECO:0000313" key="2">
    <source>
        <dbReference type="EMBL" id="TMO67966.1"/>
    </source>
</evidence>
<dbReference type="SUPFAM" id="SSF69118">
    <property type="entry name" value="AhpD-like"/>
    <property type="match status" value="1"/>
</dbReference>
<dbReference type="GO" id="GO:0051920">
    <property type="term" value="F:peroxiredoxin activity"/>
    <property type="evidence" value="ECO:0007669"/>
    <property type="project" value="InterPro"/>
</dbReference>
<dbReference type="OrthoDB" id="9801997at2"/>
<comment type="caution">
    <text evidence="2">The sequence shown here is derived from an EMBL/GenBank/DDBJ whole genome shotgun (WGS) entry which is preliminary data.</text>
</comment>
<organism evidence="2 3">
    <name type="scientific">Pseudoalteromonas aurantia</name>
    <dbReference type="NCBI Taxonomy" id="43654"/>
    <lineage>
        <taxon>Bacteria</taxon>
        <taxon>Pseudomonadati</taxon>
        <taxon>Pseudomonadota</taxon>
        <taxon>Gammaproteobacteria</taxon>
        <taxon>Alteromonadales</taxon>
        <taxon>Pseudoalteromonadaceae</taxon>
        <taxon>Pseudoalteromonas</taxon>
    </lineage>
</organism>
<gene>
    <name evidence="2" type="ORF">CWC19_11640</name>
</gene>
<dbReference type="Gene3D" id="1.20.1290.10">
    <property type="entry name" value="AhpD-like"/>
    <property type="match status" value="1"/>
</dbReference>
<dbReference type="PANTHER" id="PTHR34846:SF10">
    <property type="entry name" value="CYTOPLASMIC PROTEIN"/>
    <property type="match status" value="1"/>
</dbReference>
<keyword evidence="2" id="KW-0575">Peroxidase</keyword>
<dbReference type="AlphaFoldDB" id="A0A5S3V846"/>
<accession>A0A5S3V846</accession>
<protein>
    <submittedName>
        <fullName evidence="2">Alkylhydroperoxidase</fullName>
    </submittedName>
</protein>
<sequence>MHSINYHQLAPNALNILLQQEAYLKNAFNDSQWLSLTLWDLVKMRVSQMNRCAYCIEMHSQSALAQGESLERLLALNAWQNSSLFTKSEKAILHWAERITNNADVGSEELSELREHLDERSICDLTFAINAINSWNRVARAFNS</sequence>
<proteinExistence type="predicted"/>
<reference evidence="3" key="2">
    <citation type="submission" date="2019-06" db="EMBL/GenBank/DDBJ databases">
        <title>Co-occurence of chitin degradation, pigmentation and bioactivity in marine Pseudoalteromonas.</title>
        <authorList>
            <person name="Sonnenschein E.C."/>
            <person name="Bech P.K."/>
        </authorList>
    </citation>
    <scope>NUCLEOTIDE SEQUENCE [LARGE SCALE GENOMIC DNA]</scope>
    <source>
        <strain evidence="3">S3790</strain>
    </source>
</reference>
<dbReference type="InterPro" id="IPR004675">
    <property type="entry name" value="AhpD_core"/>
</dbReference>
<dbReference type="PANTHER" id="PTHR34846">
    <property type="entry name" value="4-CARBOXYMUCONOLACTONE DECARBOXYLASE FAMILY PROTEIN (AFU_ORTHOLOGUE AFUA_6G11590)"/>
    <property type="match status" value="1"/>
</dbReference>